<sequence>MEFFKIFKIILIIIGKISLKLINFIKTIIFKEQNQNNHITKEKNYAYEEDNDKNYKTSIKTKTSQILQLLNEKFFLKDENTHLKFNKIQNNQVNENNALDENQLNKLNSLNKENKQNKLNIKSINDLNKLINQIKIEIASKDFLKKINFKFVLPTGLITTTSIFLILSIVFSLEVGLIFLSIIFTIIVLVVFYPKIENSKVKKNISKEIPYGLRQMVTELKSGKGLFDTMNSIANSNYNDLSNEFSIAIEEIRYGETLENSLLNMSKRVKSENLNRVIYQIINTSKTGGNLANTLNLIAEDVSYEIHNELKEYSQKLNGFIMIYTFLAILAPVILLIMLIAASTVMGEIVPPNLLLVIYIVFFPLVVVFMGILIKQMEPSI</sequence>
<feature type="coiled-coil region" evidence="6">
    <location>
        <begin position="90"/>
        <end position="127"/>
    </location>
</feature>
<dbReference type="InterPro" id="IPR018076">
    <property type="entry name" value="T2SS_GspF_dom"/>
</dbReference>
<dbReference type="Pfam" id="PF00482">
    <property type="entry name" value="T2SSF"/>
    <property type="match status" value="1"/>
</dbReference>
<keyword evidence="9" id="KW-0969">Cilium</keyword>
<feature type="transmembrane region" description="Helical" evidence="7">
    <location>
        <begin position="151"/>
        <end position="171"/>
    </location>
</feature>
<keyword evidence="2" id="KW-1003">Cell membrane</keyword>
<proteinExistence type="predicted"/>
<evidence type="ECO:0000259" key="8">
    <source>
        <dbReference type="Pfam" id="PF00482"/>
    </source>
</evidence>
<keyword evidence="6" id="KW-0175">Coiled coil</keyword>
<name>A0A165ZIZ0_9EURY</name>
<protein>
    <submittedName>
        <fullName evidence="9">Flagellar assembly protein J</fullName>
    </submittedName>
</protein>
<gene>
    <name evidence="9" type="ORF">MBCUR_16430</name>
</gene>
<keyword evidence="9" id="KW-0966">Cell projection</keyword>
<evidence type="ECO:0000256" key="2">
    <source>
        <dbReference type="ARBA" id="ARBA00022475"/>
    </source>
</evidence>
<accession>A0A165ZIZ0</accession>
<comment type="subcellular location">
    <subcellularLocation>
        <location evidence="1">Cell membrane</location>
        <topology evidence="1">Multi-pass membrane protein</topology>
    </subcellularLocation>
</comment>
<organism evidence="9 10">
    <name type="scientific">Methanobrevibacter curvatus</name>
    <dbReference type="NCBI Taxonomy" id="49547"/>
    <lineage>
        <taxon>Archaea</taxon>
        <taxon>Methanobacteriati</taxon>
        <taxon>Methanobacteriota</taxon>
        <taxon>Methanomada group</taxon>
        <taxon>Methanobacteria</taxon>
        <taxon>Methanobacteriales</taxon>
        <taxon>Methanobacteriaceae</taxon>
        <taxon>Methanobrevibacter</taxon>
    </lineage>
</organism>
<dbReference type="PANTHER" id="PTHR35402:SF2">
    <property type="entry name" value="FLAGELLA ACCESSORY PROTEIN J"/>
    <property type="match status" value="1"/>
</dbReference>
<dbReference type="EMBL" id="LWMV01000202">
    <property type="protein sequence ID" value="KZX10793.1"/>
    <property type="molecule type" value="Genomic_DNA"/>
</dbReference>
<feature type="transmembrane region" description="Helical" evidence="7">
    <location>
        <begin position="321"/>
        <end position="342"/>
    </location>
</feature>
<dbReference type="AlphaFoldDB" id="A0A165ZIZ0"/>
<dbReference type="InterPro" id="IPR056569">
    <property type="entry name" value="ArlJ-like"/>
</dbReference>
<dbReference type="Proteomes" id="UP000077245">
    <property type="component" value="Unassembled WGS sequence"/>
</dbReference>
<keyword evidence="9" id="KW-0282">Flagellum</keyword>
<comment type="caution">
    <text evidence="9">The sequence shown here is derived from an EMBL/GenBank/DDBJ whole genome shotgun (WGS) entry which is preliminary data.</text>
</comment>
<dbReference type="GO" id="GO:0005886">
    <property type="term" value="C:plasma membrane"/>
    <property type="evidence" value="ECO:0007669"/>
    <property type="project" value="UniProtKB-SubCell"/>
</dbReference>
<evidence type="ECO:0000256" key="4">
    <source>
        <dbReference type="ARBA" id="ARBA00022989"/>
    </source>
</evidence>
<keyword evidence="10" id="KW-1185">Reference proteome</keyword>
<dbReference type="STRING" id="49547.MBCUR_16430"/>
<keyword evidence="3 7" id="KW-0812">Transmembrane</keyword>
<evidence type="ECO:0000313" key="9">
    <source>
        <dbReference type="EMBL" id="KZX10793.1"/>
    </source>
</evidence>
<keyword evidence="5 7" id="KW-0472">Membrane</keyword>
<evidence type="ECO:0000256" key="1">
    <source>
        <dbReference type="ARBA" id="ARBA00004651"/>
    </source>
</evidence>
<dbReference type="OrthoDB" id="12374at2157"/>
<evidence type="ECO:0000313" key="10">
    <source>
        <dbReference type="Proteomes" id="UP000077245"/>
    </source>
</evidence>
<feature type="transmembrane region" description="Helical" evidence="7">
    <location>
        <begin position="354"/>
        <end position="374"/>
    </location>
</feature>
<evidence type="ECO:0000256" key="5">
    <source>
        <dbReference type="ARBA" id="ARBA00023136"/>
    </source>
</evidence>
<feature type="transmembrane region" description="Helical" evidence="7">
    <location>
        <begin position="177"/>
        <end position="194"/>
    </location>
</feature>
<keyword evidence="4 7" id="KW-1133">Transmembrane helix</keyword>
<dbReference type="Gene3D" id="1.20.81.30">
    <property type="entry name" value="Type II secretion system (T2SS), domain F"/>
    <property type="match status" value="1"/>
</dbReference>
<reference evidence="9 10" key="1">
    <citation type="submission" date="2016-04" db="EMBL/GenBank/DDBJ databases">
        <title>Genome sequence of Methanobrevibacter curvatus DSM 11111.</title>
        <authorList>
            <person name="Poehlein A."/>
            <person name="Seedorf H."/>
            <person name="Daniel R."/>
        </authorList>
    </citation>
    <scope>NUCLEOTIDE SEQUENCE [LARGE SCALE GENOMIC DNA]</scope>
    <source>
        <strain evidence="9 10">DSM 11111</strain>
    </source>
</reference>
<dbReference type="PATRIC" id="fig|49547.3.peg.1752"/>
<evidence type="ECO:0000256" key="7">
    <source>
        <dbReference type="SAM" id="Phobius"/>
    </source>
</evidence>
<evidence type="ECO:0000256" key="3">
    <source>
        <dbReference type="ARBA" id="ARBA00022692"/>
    </source>
</evidence>
<evidence type="ECO:0000256" key="6">
    <source>
        <dbReference type="SAM" id="Coils"/>
    </source>
</evidence>
<dbReference type="RefSeq" id="WP_067092431.1">
    <property type="nucleotide sequence ID" value="NZ_LWMV01000202.1"/>
</dbReference>
<dbReference type="InterPro" id="IPR042094">
    <property type="entry name" value="T2SS_GspF_sf"/>
</dbReference>
<dbReference type="PANTHER" id="PTHR35402">
    <property type="entry name" value="INTEGRAL MEMBRANE PROTEIN-RELATED"/>
    <property type="match status" value="1"/>
</dbReference>
<feature type="domain" description="Type II secretion system protein GspF" evidence="8">
    <location>
        <begin position="213"/>
        <end position="338"/>
    </location>
</feature>